<evidence type="ECO:0000256" key="2">
    <source>
        <dbReference type="SAM" id="SignalP"/>
    </source>
</evidence>
<feature type="compositionally biased region" description="Acidic residues" evidence="1">
    <location>
        <begin position="97"/>
        <end position="109"/>
    </location>
</feature>
<feature type="region of interest" description="Disordered" evidence="1">
    <location>
        <begin position="202"/>
        <end position="246"/>
    </location>
</feature>
<dbReference type="EMBL" id="BMVU01000012">
    <property type="protein sequence ID" value="GGX74156.1"/>
    <property type="molecule type" value="Genomic_DNA"/>
</dbReference>
<feature type="region of interest" description="Disordered" evidence="1">
    <location>
        <begin position="28"/>
        <end position="50"/>
    </location>
</feature>
<accession>A0A918KUP1</accession>
<dbReference type="AlphaFoldDB" id="A0A918KUP1"/>
<evidence type="ECO:0000313" key="4">
    <source>
        <dbReference type="Proteomes" id="UP000619244"/>
    </source>
</evidence>
<feature type="compositionally biased region" description="Gly residues" evidence="1">
    <location>
        <begin position="84"/>
        <end position="93"/>
    </location>
</feature>
<keyword evidence="2" id="KW-0732">Signal</keyword>
<feature type="chain" id="PRO_5036920176" description="Secreted protein" evidence="2">
    <location>
        <begin position="28"/>
        <end position="271"/>
    </location>
</feature>
<keyword evidence="4" id="KW-1185">Reference proteome</keyword>
<sequence length="271" mass="29543">MRTLSRCLVPLFLAGCLTAGTAVSASAAVQDPFPAADRKDSDRRDSAWEDSDACDFSVETLKDLDGLRDAINECAKQYTEGAWQNGGGAGGSGLDEDRGDDGLQDEDRQDEGRQDAGQKDQGRQEEGQQGEGRQDEGQQDAGHQDDGLQDEGRQDEGRQDEGRQDDGLQGEGPRDGEWPQKDWNDEEWCGWIQENRGWLESHGLAGLPEGGSVQTSHTSWEYGDDGALEREDEAGRHDRSNKDERDAVGSAILCTLAKIFGSREECGAAKH</sequence>
<reference evidence="3" key="1">
    <citation type="journal article" date="2014" name="Int. J. Syst. Evol. Microbiol.">
        <title>Complete genome sequence of Corynebacterium casei LMG S-19264T (=DSM 44701T), isolated from a smear-ripened cheese.</title>
        <authorList>
            <consortium name="US DOE Joint Genome Institute (JGI-PGF)"/>
            <person name="Walter F."/>
            <person name="Albersmeier A."/>
            <person name="Kalinowski J."/>
            <person name="Ruckert C."/>
        </authorList>
    </citation>
    <scope>NUCLEOTIDE SEQUENCE</scope>
    <source>
        <strain evidence="3">JCM 4790</strain>
    </source>
</reference>
<dbReference type="Proteomes" id="UP000619244">
    <property type="component" value="Unassembled WGS sequence"/>
</dbReference>
<evidence type="ECO:0000256" key="1">
    <source>
        <dbReference type="SAM" id="MobiDB-lite"/>
    </source>
</evidence>
<organism evidence="3 4">
    <name type="scientific">Streptomyces minutiscleroticus</name>
    <dbReference type="NCBI Taxonomy" id="68238"/>
    <lineage>
        <taxon>Bacteria</taxon>
        <taxon>Bacillati</taxon>
        <taxon>Actinomycetota</taxon>
        <taxon>Actinomycetes</taxon>
        <taxon>Kitasatosporales</taxon>
        <taxon>Streptomycetaceae</taxon>
        <taxon>Streptomyces</taxon>
    </lineage>
</organism>
<gene>
    <name evidence="3" type="ORF">GCM10010358_30660</name>
</gene>
<comment type="caution">
    <text evidence="3">The sequence shown here is derived from an EMBL/GenBank/DDBJ whole genome shotgun (WGS) entry which is preliminary data.</text>
</comment>
<reference evidence="3" key="2">
    <citation type="submission" date="2020-09" db="EMBL/GenBank/DDBJ databases">
        <authorList>
            <person name="Sun Q."/>
            <person name="Ohkuma M."/>
        </authorList>
    </citation>
    <scope>NUCLEOTIDE SEQUENCE</scope>
    <source>
        <strain evidence="3">JCM 4790</strain>
    </source>
</reference>
<evidence type="ECO:0008006" key="5">
    <source>
        <dbReference type="Google" id="ProtNLM"/>
    </source>
</evidence>
<proteinExistence type="predicted"/>
<evidence type="ECO:0000313" key="3">
    <source>
        <dbReference type="EMBL" id="GGX74156.1"/>
    </source>
</evidence>
<feature type="compositionally biased region" description="Basic and acidic residues" evidence="1">
    <location>
        <begin position="110"/>
        <end position="183"/>
    </location>
</feature>
<feature type="compositionally biased region" description="Basic and acidic residues" evidence="1">
    <location>
        <begin position="36"/>
        <end position="47"/>
    </location>
</feature>
<dbReference type="RefSeq" id="WP_190190782.1">
    <property type="nucleotide sequence ID" value="NZ_BMVU01000012.1"/>
</dbReference>
<feature type="compositionally biased region" description="Basic and acidic residues" evidence="1">
    <location>
        <begin position="227"/>
        <end position="246"/>
    </location>
</feature>
<feature type="signal peptide" evidence="2">
    <location>
        <begin position="1"/>
        <end position="27"/>
    </location>
</feature>
<protein>
    <recommendedName>
        <fullName evidence="5">Secreted protein</fullName>
    </recommendedName>
</protein>
<feature type="region of interest" description="Disordered" evidence="1">
    <location>
        <begin position="79"/>
        <end position="189"/>
    </location>
</feature>
<name>A0A918KUP1_9ACTN</name>